<dbReference type="PANTHER" id="PTHR19376">
    <property type="entry name" value="DNA-DIRECTED RNA POLYMERASE"/>
    <property type="match status" value="1"/>
</dbReference>
<organism evidence="8">
    <name type="scientific">viral metagenome</name>
    <dbReference type="NCBI Taxonomy" id="1070528"/>
    <lineage>
        <taxon>unclassified sequences</taxon>
        <taxon>metagenomes</taxon>
        <taxon>organismal metagenomes</taxon>
    </lineage>
</organism>
<comment type="catalytic activity">
    <reaction evidence="6">
        <text>RNA(n) + a ribonucleoside 5'-triphosphate = RNA(n+1) + diphosphate</text>
        <dbReference type="Rhea" id="RHEA:21248"/>
        <dbReference type="Rhea" id="RHEA-COMP:14527"/>
        <dbReference type="Rhea" id="RHEA-COMP:17342"/>
        <dbReference type="ChEBI" id="CHEBI:33019"/>
        <dbReference type="ChEBI" id="CHEBI:61557"/>
        <dbReference type="ChEBI" id="CHEBI:140395"/>
        <dbReference type="EC" id="2.7.7.6"/>
    </reaction>
</comment>
<evidence type="ECO:0000256" key="3">
    <source>
        <dbReference type="ARBA" id="ARBA00022679"/>
    </source>
</evidence>
<proteinExistence type="predicted"/>
<dbReference type="InterPro" id="IPR007081">
    <property type="entry name" value="RNA_pol_Rpb1_5"/>
</dbReference>
<keyword evidence="2" id="KW-0240">DNA-directed RNA polymerase</keyword>
<keyword evidence="4" id="KW-0548">Nucleotidyltransferase</keyword>
<keyword evidence="3" id="KW-0808">Transferase</keyword>
<dbReference type="EC" id="2.7.7.6" evidence="1"/>
<evidence type="ECO:0000256" key="6">
    <source>
        <dbReference type="ARBA" id="ARBA00048552"/>
    </source>
</evidence>
<feature type="domain" description="RNA polymerase Rpb1" evidence="7">
    <location>
        <begin position="61"/>
        <end position="625"/>
    </location>
</feature>
<evidence type="ECO:0000256" key="2">
    <source>
        <dbReference type="ARBA" id="ARBA00022478"/>
    </source>
</evidence>
<accession>A0A6C0AFZ3</accession>
<dbReference type="GO" id="GO:0003677">
    <property type="term" value="F:DNA binding"/>
    <property type="evidence" value="ECO:0007669"/>
    <property type="project" value="InterPro"/>
</dbReference>
<evidence type="ECO:0000256" key="1">
    <source>
        <dbReference type="ARBA" id="ARBA00012418"/>
    </source>
</evidence>
<dbReference type="GO" id="GO:0003899">
    <property type="term" value="F:DNA-directed RNA polymerase activity"/>
    <property type="evidence" value="ECO:0007669"/>
    <property type="project" value="UniProtKB-EC"/>
</dbReference>
<evidence type="ECO:0000313" key="8">
    <source>
        <dbReference type="EMBL" id="QHS78261.1"/>
    </source>
</evidence>
<dbReference type="SUPFAM" id="SSF64484">
    <property type="entry name" value="beta and beta-prime subunits of DNA dependent RNA-polymerase"/>
    <property type="match status" value="2"/>
</dbReference>
<sequence>MSVVENKSVPEYLNDEEMNFILDVIPKVNAGIKEIGEKIRNEIIYKQKLLLRDHKIYKDDIINLKREIINHWRRSTIEAGIPIGLLTGEALGSQATQSNLNTFHHAGSLQSVGSGTTVELLNATQYRKNESTILHFKDKNLSFDDILDLEKKIVGITVGMICLNVQILKTDKFKKEWWYDLYIKYIDKKEYKSKYFMRLKFDTNLLYKYKVTLNDIAKKLENNGKVLSCVPSPIKNGIIDIYPIENLIKETLIKNLTDPDDKDIEHGINDNNSSLLFLDICVKPFLNNILIKGISKIKKLIPVETNVMSIIKSMQLINNDKWIVWLDLVKIRTSSIPISKLIIFLEESGCIIENKTNEEFIKNPFEEYEKNINKKFFITPDNKDDRILLTMPKDWKIKENYSNPIDFFNASEKNEKLVGFIDTFIIKENHNIWEMQIIDKLNIEDINYIIKELNKNKITVKNNVIFDNDIPTSLIIEMPNYWEKNNFETPEQFFKNLVDREEEKASAFIRNEKIKGNSYPIYNYSSIYKSSKYNYAELIGNNLKALISLDFVDSKKTISNSPHDIFHTFGIEAARNFIAHTFYDIILNSGSYVNYRYTDFVADFMTSLGNISAITSKGVIKHNRGALADATFQEPLTRFISSSIFGPKENVSSTSASIFTGVRMKLGTGYSQYSLDNSVIDILKKVDLSSFLEEEKLKDLQEEETFIHNEQNLDFGQGDLFGDLNDINFDNIKLFSQESSKKSVPKGPIPDVFQTLFVLPEFLQNIINKHKKVILPKLGDLTISKIIENITNNLSFKEHNVPFVDSSLIINHIKEHLKPIKDEDSFDDNL</sequence>
<evidence type="ECO:0000256" key="4">
    <source>
        <dbReference type="ARBA" id="ARBA00022695"/>
    </source>
</evidence>
<reference evidence="8" key="1">
    <citation type="journal article" date="2020" name="Nature">
        <title>Giant virus diversity and host interactions through global metagenomics.</title>
        <authorList>
            <person name="Schulz F."/>
            <person name="Roux S."/>
            <person name="Paez-Espino D."/>
            <person name="Jungbluth S."/>
            <person name="Walsh D.A."/>
            <person name="Denef V.J."/>
            <person name="McMahon K.D."/>
            <person name="Konstantinidis K.T."/>
            <person name="Eloe-Fadrosh E.A."/>
            <person name="Kyrpides N.C."/>
            <person name="Woyke T."/>
        </authorList>
    </citation>
    <scope>NUCLEOTIDE SEQUENCE</scope>
    <source>
        <strain evidence="8">GVMAG-S-1021933-23</strain>
    </source>
</reference>
<dbReference type="PANTHER" id="PTHR19376:SF54">
    <property type="entry name" value="DNA-DIRECTED RNA POLYMERASE SUBUNIT BETA"/>
    <property type="match status" value="1"/>
</dbReference>
<dbReference type="Pfam" id="PF04998">
    <property type="entry name" value="RNA_pol_Rpb1_5"/>
    <property type="match status" value="1"/>
</dbReference>
<dbReference type="GO" id="GO:0000428">
    <property type="term" value="C:DNA-directed RNA polymerase complex"/>
    <property type="evidence" value="ECO:0007669"/>
    <property type="project" value="UniProtKB-KW"/>
</dbReference>
<name>A0A6C0AFZ3_9ZZZZ</name>
<dbReference type="EMBL" id="MN740595">
    <property type="protein sequence ID" value="QHS78261.1"/>
    <property type="molecule type" value="Genomic_DNA"/>
</dbReference>
<evidence type="ECO:0000259" key="7">
    <source>
        <dbReference type="Pfam" id="PF04998"/>
    </source>
</evidence>
<evidence type="ECO:0000256" key="5">
    <source>
        <dbReference type="ARBA" id="ARBA00023163"/>
    </source>
</evidence>
<dbReference type="InterPro" id="IPR045867">
    <property type="entry name" value="DNA-dir_RpoC_beta_prime"/>
</dbReference>
<protein>
    <recommendedName>
        <fullName evidence="1">DNA-directed RNA polymerase</fullName>
        <ecNumber evidence="1">2.7.7.6</ecNumber>
    </recommendedName>
</protein>
<dbReference type="AlphaFoldDB" id="A0A6C0AFZ3"/>
<dbReference type="GO" id="GO:0006351">
    <property type="term" value="P:DNA-templated transcription"/>
    <property type="evidence" value="ECO:0007669"/>
    <property type="project" value="InterPro"/>
</dbReference>
<keyword evidence="5" id="KW-0804">Transcription</keyword>